<protein>
    <submittedName>
        <fullName evidence="3">Uncharacterized protein</fullName>
    </submittedName>
</protein>
<keyword evidence="1" id="KW-1133">Transmembrane helix</keyword>
<dbReference type="Proteomes" id="UP000070646">
    <property type="component" value="Unassembled WGS sequence"/>
</dbReference>
<feature type="transmembrane region" description="Helical" evidence="1">
    <location>
        <begin position="60"/>
        <end position="77"/>
    </location>
</feature>
<feature type="transmembrane region" description="Helical" evidence="1">
    <location>
        <begin position="125"/>
        <end position="145"/>
    </location>
</feature>
<feature type="transmembrane region" description="Helical" evidence="1">
    <location>
        <begin position="37"/>
        <end position="54"/>
    </location>
</feature>
<feature type="transmembrane region" description="Helical" evidence="1">
    <location>
        <begin position="6"/>
        <end position="25"/>
    </location>
</feature>
<organism evidence="3 4">
    <name type="scientific">Clostridium perfringens</name>
    <dbReference type="NCBI Taxonomy" id="1502"/>
    <lineage>
        <taxon>Bacteria</taxon>
        <taxon>Bacillati</taxon>
        <taxon>Bacillota</taxon>
        <taxon>Clostridia</taxon>
        <taxon>Eubacteriales</taxon>
        <taxon>Clostridiaceae</taxon>
        <taxon>Clostridium</taxon>
    </lineage>
</organism>
<dbReference type="PATRIC" id="fig|1502.174.peg.2137"/>
<evidence type="ECO:0000256" key="1">
    <source>
        <dbReference type="SAM" id="Phobius"/>
    </source>
</evidence>
<gene>
    <name evidence="3" type="ORF">HMPREF3222_02123</name>
    <name evidence="2" type="ORF">I9080_000273</name>
</gene>
<dbReference type="Proteomes" id="UP000859547">
    <property type="component" value="Unassembled WGS sequence"/>
</dbReference>
<evidence type="ECO:0000313" key="3">
    <source>
        <dbReference type="EMBL" id="KXA10255.1"/>
    </source>
</evidence>
<proteinExistence type="predicted"/>
<dbReference type="AlphaFoldDB" id="A0A133N1S4"/>
<keyword evidence="1" id="KW-0472">Membrane</keyword>
<name>A0A133N1S4_CLOPF</name>
<feature type="transmembrane region" description="Helical" evidence="1">
    <location>
        <begin position="89"/>
        <end position="110"/>
    </location>
</feature>
<dbReference type="EMBL" id="LRPU01000107">
    <property type="protein sequence ID" value="KXA10255.1"/>
    <property type="molecule type" value="Genomic_DNA"/>
</dbReference>
<evidence type="ECO:0000313" key="2">
    <source>
        <dbReference type="EMBL" id="HAT4306522.1"/>
    </source>
</evidence>
<reference evidence="2" key="3">
    <citation type="submission" date="2020-07" db="EMBL/GenBank/DDBJ databases">
        <authorList>
            <consortium name="NCBI Pathogen Detection Project"/>
        </authorList>
    </citation>
    <scope>NUCLEOTIDE SEQUENCE</scope>
    <source>
        <strain evidence="2">C8</strain>
    </source>
</reference>
<evidence type="ECO:0000313" key="4">
    <source>
        <dbReference type="Proteomes" id="UP000070646"/>
    </source>
</evidence>
<keyword evidence="1" id="KW-0812">Transmembrane</keyword>
<dbReference type="RefSeq" id="WP_060796151.1">
    <property type="nucleotide sequence ID" value="NZ_CATNWN010000001.1"/>
</dbReference>
<dbReference type="EMBL" id="DACTCB010000001">
    <property type="protein sequence ID" value="HAT4306522.1"/>
    <property type="molecule type" value="Genomic_DNA"/>
</dbReference>
<reference evidence="3 4" key="1">
    <citation type="submission" date="2016-01" db="EMBL/GenBank/DDBJ databases">
        <authorList>
            <person name="Oliw E.H."/>
        </authorList>
    </citation>
    <scope>NUCLEOTIDE SEQUENCE [LARGE SCALE GENOMIC DNA]</scope>
    <source>
        <strain evidence="3 4">MJR7757A</strain>
    </source>
</reference>
<reference evidence="2" key="2">
    <citation type="journal article" date="2018" name="Genome Biol.">
        <title>SKESA: strategic k-mer extension for scrupulous assemblies.</title>
        <authorList>
            <person name="Souvorov A."/>
            <person name="Agarwala R."/>
            <person name="Lipman D.J."/>
        </authorList>
    </citation>
    <scope>NUCLEOTIDE SEQUENCE</scope>
    <source>
        <strain evidence="2">C8</strain>
    </source>
</reference>
<sequence>MLKVTFLELLVRGIPEAFLMVLAAYCFANKKVNRKNYVVSSLIIALVVYLVRFLPISYGVHTILNVFVLIFLIFNINKIDLIASIRASILILMILFVCEGLNIWFVQYVLNKNLSDLFKNSLDKVIFGTPSTIIFGTIVILYYLIASKKGKLR</sequence>
<comment type="caution">
    <text evidence="3">The sequence shown here is derived from an EMBL/GenBank/DDBJ whole genome shotgun (WGS) entry which is preliminary data.</text>
</comment>
<accession>A0A133N1S4</accession>